<dbReference type="SUPFAM" id="SSF81321">
    <property type="entry name" value="Family A G protein-coupled receptor-like"/>
    <property type="match status" value="1"/>
</dbReference>
<name>A0A8S2NR54_9BILA</name>
<evidence type="ECO:0000313" key="3">
    <source>
        <dbReference type="Proteomes" id="UP000681967"/>
    </source>
</evidence>
<evidence type="ECO:0000256" key="1">
    <source>
        <dbReference type="SAM" id="Phobius"/>
    </source>
</evidence>
<organism evidence="2 3">
    <name type="scientific">Rotaria magnacalcarata</name>
    <dbReference type="NCBI Taxonomy" id="392030"/>
    <lineage>
        <taxon>Eukaryota</taxon>
        <taxon>Metazoa</taxon>
        <taxon>Spiralia</taxon>
        <taxon>Gnathifera</taxon>
        <taxon>Rotifera</taxon>
        <taxon>Eurotatoria</taxon>
        <taxon>Bdelloidea</taxon>
        <taxon>Philodinida</taxon>
        <taxon>Philodinidae</taxon>
        <taxon>Rotaria</taxon>
    </lineage>
</organism>
<proteinExistence type="predicted"/>
<sequence>LCLLVNFFSQLMDIPFYLNYTRTGNIWPQTPASCLFWWFAATDISNMINILMAWASIERHILVFHDRYNCSLWFYYIVMLLIYSRDNMYAFTDDWCLFPCYYYDENLAMYDTVVNSIIATPIITIFSIGLIIRVIKRKQNHHRSIEWRNYRRMILQLVSISAVFLLFNLPMTGTVLAQVCGLPNGAAGQFEYYTDYRYHFVSLLMPFVCLTSLPEIRKK</sequence>
<dbReference type="Proteomes" id="UP000681967">
    <property type="component" value="Unassembled WGS sequence"/>
</dbReference>
<feature type="non-terminal residue" evidence="2">
    <location>
        <position position="1"/>
    </location>
</feature>
<keyword evidence="1" id="KW-1133">Transmembrane helix</keyword>
<dbReference type="Gene3D" id="1.20.1070.10">
    <property type="entry name" value="Rhodopsin 7-helix transmembrane proteins"/>
    <property type="match status" value="1"/>
</dbReference>
<feature type="transmembrane region" description="Helical" evidence="1">
    <location>
        <begin position="113"/>
        <end position="132"/>
    </location>
</feature>
<reference evidence="2" key="1">
    <citation type="submission" date="2021-02" db="EMBL/GenBank/DDBJ databases">
        <authorList>
            <person name="Nowell W R."/>
        </authorList>
    </citation>
    <scope>NUCLEOTIDE SEQUENCE</scope>
</reference>
<protein>
    <recommendedName>
        <fullName evidence="4">G-protein coupled receptors family 1 profile domain-containing protein</fullName>
    </recommendedName>
</protein>
<keyword evidence="1" id="KW-0812">Transmembrane</keyword>
<feature type="transmembrane region" description="Helical" evidence="1">
    <location>
        <begin position="67"/>
        <end position="84"/>
    </location>
</feature>
<feature type="transmembrane region" description="Helical" evidence="1">
    <location>
        <begin position="35"/>
        <end position="55"/>
    </location>
</feature>
<feature type="transmembrane region" description="Helical" evidence="1">
    <location>
        <begin position="153"/>
        <end position="176"/>
    </location>
</feature>
<evidence type="ECO:0000313" key="2">
    <source>
        <dbReference type="EMBL" id="CAF4014660.1"/>
    </source>
</evidence>
<gene>
    <name evidence="2" type="ORF">BYL167_LOCUS14424</name>
</gene>
<dbReference type="EMBL" id="CAJOBH010005143">
    <property type="protein sequence ID" value="CAF4014660.1"/>
    <property type="molecule type" value="Genomic_DNA"/>
</dbReference>
<evidence type="ECO:0008006" key="4">
    <source>
        <dbReference type="Google" id="ProtNLM"/>
    </source>
</evidence>
<accession>A0A8S2NR54</accession>
<keyword evidence="1" id="KW-0472">Membrane</keyword>
<feature type="transmembrane region" description="Helical" evidence="1">
    <location>
        <begin position="196"/>
        <end position="213"/>
    </location>
</feature>
<comment type="caution">
    <text evidence="2">The sequence shown here is derived from an EMBL/GenBank/DDBJ whole genome shotgun (WGS) entry which is preliminary data.</text>
</comment>
<dbReference type="AlphaFoldDB" id="A0A8S2NR54"/>